<accession>A0A4Z1KYG0</accession>
<dbReference type="Pfam" id="PF00135">
    <property type="entry name" value="COesterase"/>
    <property type="match status" value="1"/>
</dbReference>
<dbReference type="InterPro" id="IPR029058">
    <property type="entry name" value="AB_hydrolase_fold"/>
</dbReference>
<keyword evidence="6" id="KW-1185">Reference proteome</keyword>
<dbReference type="InterPro" id="IPR019826">
    <property type="entry name" value="Carboxylesterase_B_AS"/>
</dbReference>
<dbReference type="AlphaFoldDB" id="A0A4Z1KYG0"/>
<reference evidence="5 6" key="1">
    <citation type="submission" date="2017-12" db="EMBL/GenBank/DDBJ databases">
        <title>Comparative genomics of Botrytis spp.</title>
        <authorList>
            <person name="Valero-Jimenez C.A."/>
            <person name="Tapia P."/>
            <person name="Veloso J."/>
            <person name="Silva-Moreno E."/>
            <person name="Staats M."/>
            <person name="Valdes J.H."/>
            <person name="Van Kan J.A.L."/>
        </authorList>
    </citation>
    <scope>NUCLEOTIDE SEQUENCE [LARGE SCALE GENOMIC DNA]</scope>
    <source>
        <strain evidence="5 6">MUCL3349</strain>
    </source>
</reference>
<dbReference type="EMBL" id="PQXO01000111">
    <property type="protein sequence ID" value="TGO89403.1"/>
    <property type="molecule type" value="Genomic_DNA"/>
</dbReference>
<protein>
    <recommendedName>
        <fullName evidence="3">Carboxylic ester hydrolase</fullName>
        <ecNumber evidence="3">3.1.1.-</ecNumber>
    </recommendedName>
</protein>
<dbReference type="InterPro" id="IPR050309">
    <property type="entry name" value="Type-B_Carboxylest/Lipase"/>
</dbReference>
<organism evidence="5 6">
    <name type="scientific">Botrytis porri</name>
    <dbReference type="NCBI Taxonomy" id="87229"/>
    <lineage>
        <taxon>Eukaryota</taxon>
        <taxon>Fungi</taxon>
        <taxon>Dikarya</taxon>
        <taxon>Ascomycota</taxon>
        <taxon>Pezizomycotina</taxon>
        <taxon>Leotiomycetes</taxon>
        <taxon>Helotiales</taxon>
        <taxon>Sclerotiniaceae</taxon>
        <taxon>Botrytis</taxon>
    </lineage>
</organism>
<dbReference type="STRING" id="87229.A0A4Z1KYG0"/>
<feature type="domain" description="Carboxylesterase type B" evidence="4">
    <location>
        <begin position="13"/>
        <end position="70"/>
    </location>
</feature>
<dbReference type="SUPFAM" id="SSF53474">
    <property type="entry name" value="alpha/beta-Hydrolases"/>
    <property type="match status" value="1"/>
</dbReference>
<dbReference type="GO" id="GO:0016787">
    <property type="term" value="F:hydrolase activity"/>
    <property type="evidence" value="ECO:0007669"/>
    <property type="project" value="UniProtKB-KW"/>
</dbReference>
<evidence type="ECO:0000256" key="1">
    <source>
        <dbReference type="ARBA" id="ARBA00005964"/>
    </source>
</evidence>
<comment type="similarity">
    <text evidence="1 3">Belongs to the type-B carboxylesterase/lipase family.</text>
</comment>
<dbReference type="Proteomes" id="UP000297280">
    <property type="component" value="Unassembled WGS sequence"/>
</dbReference>
<comment type="caution">
    <text evidence="5">The sequence shown here is derived from an EMBL/GenBank/DDBJ whole genome shotgun (WGS) entry which is preliminary data.</text>
</comment>
<name>A0A4Z1KYG0_9HELO</name>
<dbReference type="PROSITE" id="PS00122">
    <property type="entry name" value="CARBOXYLESTERASE_B_1"/>
    <property type="match status" value="1"/>
</dbReference>
<evidence type="ECO:0000313" key="5">
    <source>
        <dbReference type="EMBL" id="TGO89403.1"/>
    </source>
</evidence>
<proteinExistence type="inferred from homology"/>
<dbReference type="PANTHER" id="PTHR11559">
    <property type="entry name" value="CARBOXYLESTERASE"/>
    <property type="match status" value="1"/>
</dbReference>
<keyword evidence="2 3" id="KW-0378">Hydrolase</keyword>
<dbReference type="InterPro" id="IPR002018">
    <property type="entry name" value="CarbesteraseB"/>
</dbReference>
<dbReference type="EC" id="3.1.1.-" evidence="3"/>
<gene>
    <name evidence="5" type="ORF">BPOR_0111g00130</name>
</gene>
<evidence type="ECO:0000256" key="2">
    <source>
        <dbReference type="ARBA" id="ARBA00022801"/>
    </source>
</evidence>
<evidence type="ECO:0000259" key="4">
    <source>
        <dbReference type="Pfam" id="PF00135"/>
    </source>
</evidence>
<dbReference type="Gene3D" id="3.40.50.1820">
    <property type="entry name" value="alpha/beta hydrolase"/>
    <property type="match status" value="1"/>
</dbReference>
<evidence type="ECO:0000256" key="3">
    <source>
        <dbReference type="RuleBase" id="RU361235"/>
    </source>
</evidence>
<sequence length="167" mass="18083">MHENLMWYLGIGQTRDTSGNYGLLDQIQALTFLRSEIAAFGGDPDHITVGGQSAGSASALDMMYSPLTDGDDCWIGARGVHDPETYTVATSHRDKDAAEAAGVDFLPTSNVTTIAELRNISMETPLEYNLDSDTVLVGTAFDNVTSFMEPPIWRPVIDGYVLANNYG</sequence>
<evidence type="ECO:0000313" key="6">
    <source>
        <dbReference type="Proteomes" id="UP000297280"/>
    </source>
</evidence>